<evidence type="ECO:0000259" key="4">
    <source>
        <dbReference type="PROSITE" id="PS50893"/>
    </source>
</evidence>
<reference evidence="5" key="1">
    <citation type="journal article" date="2014" name="Int. J. Syst. Evol. Microbiol.">
        <title>Complete genome sequence of Corynebacterium casei LMG S-19264T (=DSM 44701T), isolated from a smear-ripened cheese.</title>
        <authorList>
            <consortium name="US DOE Joint Genome Institute (JGI-PGF)"/>
            <person name="Walter F."/>
            <person name="Albersmeier A."/>
            <person name="Kalinowski J."/>
            <person name="Ruckert C."/>
        </authorList>
    </citation>
    <scope>NUCLEOTIDE SEQUENCE</scope>
    <source>
        <strain evidence="5">JCM 19831</strain>
    </source>
</reference>
<keyword evidence="2" id="KW-0547">Nucleotide-binding</keyword>
<sequence length="277" mass="29548">MVQHGIPGVQELATAAEGRRRTVDIAVTDVSRTFQTSGGTVEALRNVSLTVPAGGFVSVVGPSGCGKSTLLRILAGLEQPTAGSVALGGRSPAERVRAHEVGMAFQDAALLPWRTVTRNVAFAREMAGLARDDALVARLLVLVGLSGFERARPAQLSGGMRQRVAIARALVTRPRLLLLDEPFGALDELLRENLNMELQRIWMAEEVTTVMVTHSVSEAVLLSDTVVVMGSRPGHVAAVVDVPFPRPRKPELLHADDFFHVCTRVKAVLRGEGEGGG</sequence>
<evidence type="ECO:0000313" key="6">
    <source>
        <dbReference type="Proteomes" id="UP000642070"/>
    </source>
</evidence>
<dbReference type="Gene3D" id="3.40.50.300">
    <property type="entry name" value="P-loop containing nucleotide triphosphate hydrolases"/>
    <property type="match status" value="1"/>
</dbReference>
<keyword evidence="1" id="KW-0813">Transport</keyword>
<dbReference type="PANTHER" id="PTHR42788:SF20">
    <property type="entry name" value="ABC TRANSPORTER ATP-BINDING PROTEIN"/>
    <property type="match status" value="1"/>
</dbReference>
<proteinExistence type="predicted"/>
<dbReference type="SUPFAM" id="SSF52540">
    <property type="entry name" value="P-loop containing nucleoside triphosphate hydrolases"/>
    <property type="match status" value="1"/>
</dbReference>
<feature type="domain" description="ABC transporter" evidence="4">
    <location>
        <begin position="25"/>
        <end position="256"/>
    </location>
</feature>
<organism evidence="5 6">
    <name type="scientific">Dactylosporangium sucinum</name>
    <dbReference type="NCBI Taxonomy" id="1424081"/>
    <lineage>
        <taxon>Bacteria</taxon>
        <taxon>Bacillati</taxon>
        <taxon>Actinomycetota</taxon>
        <taxon>Actinomycetes</taxon>
        <taxon>Micromonosporales</taxon>
        <taxon>Micromonosporaceae</taxon>
        <taxon>Dactylosporangium</taxon>
    </lineage>
</organism>
<protein>
    <submittedName>
        <fullName evidence="5">Nitrate/sulfonate/bicarbonate ABC transporter ATP-binding protein</fullName>
    </submittedName>
</protein>
<dbReference type="PROSITE" id="PS50893">
    <property type="entry name" value="ABC_TRANSPORTER_2"/>
    <property type="match status" value="1"/>
</dbReference>
<dbReference type="InterPro" id="IPR027417">
    <property type="entry name" value="P-loop_NTPase"/>
</dbReference>
<dbReference type="PROSITE" id="PS00211">
    <property type="entry name" value="ABC_TRANSPORTER_1"/>
    <property type="match status" value="1"/>
</dbReference>
<comment type="caution">
    <text evidence="5">The sequence shown here is derived from an EMBL/GenBank/DDBJ whole genome shotgun (WGS) entry which is preliminary data.</text>
</comment>
<dbReference type="RefSeq" id="WP_190257004.1">
    <property type="nucleotide sequence ID" value="NZ_BMPI01000086.1"/>
</dbReference>
<gene>
    <name evidence="5" type="ORF">GCM10007977_098460</name>
</gene>
<keyword evidence="3 5" id="KW-0067">ATP-binding</keyword>
<dbReference type="GO" id="GO:0005524">
    <property type="term" value="F:ATP binding"/>
    <property type="evidence" value="ECO:0007669"/>
    <property type="project" value="UniProtKB-KW"/>
</dbReference>
<dbReference type="InterPro" id="IPR017871">
    <property type="entry name" value="ABC_transporter-like_CS"/>
</dbReference>
<evidence type="ECO:0000256" key="1">
    <source>
        <dbReference type="ARBA" id="ARBA00022448"/>
    </source>
</evidence>
<evidence type="ECO:0000313" key="5">
    <source>
        <dbReference type="EMBL" id="GGM81367.1"/>
    </source>
</evidence>
<dbReference type="Proteomes" id="UP000642070">
    <property type="component" value="Unassembled WGS sequence"/>
</dbReference>
<dbReference type="GO" id="GO:0016887">
    <property type="term" value="F:ATP hydrolysis activity"/>
    <property type="evidence" value="ECO:0007669"/>
    <property type="project" value="InterPro"/>
</dbReference>
<dbReference type="InterPro" id="IPR050166">
    <property type="entry name" value="ABC_transporter_ATP-bind"/>
</dbReference>
<dbReference type="CDD" id="cd03293">
    <property type="entry name" value="ABC_NrtD_SsuB_transporters"/>
    <property type="match status" value="1"/>
</dbReference>
<evidence type="ECO:0000256" key="2">
    <source>
        <dbReference type="ARBA" id="ARBA00022741"/>
    </source>
</evidence>
<dbReference type="AlphaFoldDB" id="A0A917X5J7"/>
<dbReference type="PANTHER" id="PTHR42788">
    <property type="entry name" value="TAURINE IMPORT ATP-BINDING PROTEIN-RELATED"/>
    <property type="match status" value="1"/>
</dbReference>
<keyword evidence="6" id="KW-1185">Reference proteome</keyword>
<dbReference type="EMBL" id="BMPI01000086">
    <property type="protein sequence ID" value="GGM81367.1"/>
    <property type="molecule type" value="Genomic_DNA"/>
</dbReference>
<dbReference type="InterPro" id="IPR003593">
    <property type="entry name" value="AAA+_ATPase"/>
</dbReference>
<dbReference type="SMART" id="SM00382">
    <property type="entry name" value="AAA"/>
    <property type="match status" value="1"/>
</dbReference>
<evidence type="ECO:0000256" key="3">
    <source>
        <dbReference type="ARBA" id="ARBA00022840"/>
    </source>
</evidence>
<reference evidence="5" key="2">
    <citation type="submission" date="2020-09" db="EMBL/GenBank/DDBJ databases">
        <authorList>
            <person name="Sun Q."/>
            <person name="Ohkuma M."/>
        </authorList>
    </citation>
    <scope>NUCLEOTIDE SEQUENCE</scope>
    <source>
        <strain evidence="5">JCM 19831</strain>
    </source>
</reference>
<accession>A0A917X5J7</accession>
<dbReference type="Pfam" id="PF00005">
    <property type="entry name" value="ABC_tran"/>
    <property type="match status" value="1"/>
</dbReference>
<name>A0A917X5J7_9ACTN</name>
<dbReference type="InterPro" id="IPR003439">
    <property type="entry name" value="ABC_transporter-like_ATP-bd"/>
</dbReference>